<evidence type="ECO:0000256" key="6">
    <source>
        <dbReference type="ARBA" id="ARBA00023136"/>
    </source>
</evidence>
<gene>
    <name evidence="9" type="ORF">FYJ51_10570</name>
</gene>
<dbReference type="GO" id="GO:0005886">
    <property type="term" value="C:plasma membrane"/>
    <property type="evidence" value="ECO:0007669"/>
    <property type="project" value="UniProtKB-SubCell"/>
</dbReference>
<feature type="transmembrane region" description="Helical" evidence="8">
    <location>
        <begin position="407"/>
        <end position="428"/>
    </location>
</feature>
<dbReference type="InterPro" id="IPR051085">
    <property type="entry name" value="MB_O-acyltransferase"/>
</dbReference>
<keyword evidence="7" id="KW-0012">Acyltransferase</keyword>
<dbReference type="GO" id="GO:0042121">
    <property type="term" value="P:alginic acid biosynthetic process"/>
    <property type="evidence" value="ECO:0007669"/>
    <property type="project" value="InterPro"/>
</dbReference>
<dbReference type="PANTHER" id="PTHR13285">
    <property type="entry name" value="ACYLTRANSFERASE"/>
    <property type="match status" value="1"/>
</dbReference>
<dbReference type="PANTHER" id="PTHR13285:SF18">
    <property type="entry name" value="PROTEIN-CYSTEINE N-PALMITOYLTRANSFERASE RASP"/>
    <property type="match status" value="1"/>
</dbReference>
<dbReference type="Pfam" id="PF03062">
    <property type="entry name" value="MBOAT"/>
    <property type="match status" value="1"/>
</dbReference>
<keyword evidence="4 8" id="KW-0812">Transmembrane</keyword>
<dbReference type="PIRSF" id="PIRSF016636">
    <property type="entry name" value="AlgI_DltB"/>
    <property type="match status" value="1"/>
</dbReference>
<dbReference type="Proteomes" id="UP000461880">
    <property type="component" value="Unassembled WGS sequence"/>
</dbReference>
<feature type="transmembrane region" description="Helical" evidence="8">
    <location>
        <begin position="357"/>
        <end position="373"/>
    </location>
</feature>
<keyword evidence="5 8" id="KW-1133">Transmembrane helix</keyword>
<dbReference type="EMBL" id="VUMN01000028">
    <property type="protein sequence ID" value="MSS59335.1"/>
    <property type="molecule type" value="Genomic_DNA"/>
</dbReference>
<feature type="transmembrane region" description="Helical" evidence="8">
    <location>
        <begin position="306"/>
        <end position="322"/>
    </location>
</feature>
<dbReference type="AlphaFoldDB" id="A0A7X2NTP5"/>
<dbReference type="GO" id="GO:0016746">
    <property type="term" value="F:acyltransferase activity"/>
    <property type="evidence" value="ECO:0007669"/>
    <property type="project" value="UniProtKB-KW"/>
</dbReference>
<evidence type="ECO:0000256" key="2">
    <source>
        <dbReference type="ARBA" id="ARBA00010323"/>
    </source>
</evidence>
<keyword evidence="7" id="KW-0808">Transferase</keyword>
<name>A0A7X2NTP5_9FIRM</name>
<evidence type="ECO:0000256" key="1">
    <source>
        <dbReference type="ARBA" id="ARBA00004651"/>
    </source>
</evidence>
<evidence type="ECO:0000256" key="5">
    <source>
        <dbReference type="ARBA" id="ARBA00022989"/>
    </source>
</evidence>
<dbReference type="InterPro" id="IPR028362">
    <property type="entry name" value="AlgI"/>
</dbReference>
<feature type="transmembrane region" description="Helical" evidence="8">
    <location>
        <begin position="379"/>
        <end position="400"/>
    </location>
</feature>
<reference evidence="9 10" key="1">
    <citation type="submission" date="2019-08" db="EMBL/GenBank/DDBJ databases">
        <title>In-depth cultivation of the pig gut microbiome towards novel bacterial diversity and tailored functional studies.</title>
        <authorList>
            <person name="Wylensek D."/>
            <person name="Hitch T.C.A."/>
            <person name="Clavel T."/>
        </authorList>
    </citation>
    <scope>NUCLEOTIDE SEQUENCE [LARGE SCALE GENOMIC DNA]</scope>
    <source>
        <strain evidence="9 10">Oil+RF-744-GAM-WT-6</strain>
    </source>
</reference>
<evidence type="ECO:0000256" key="3">
    <source>
        <dbReference type="ARBA" id="ARBA00022475"/>
    </source>
</evidence>
<feature type="transmembrane region" description="Helical" evidence="8">
    <location>
        <begin position="434"/>
        <end position="456"/>
    </location>
</feature>
<comment type="similarity">
    <text evidence="2 7">Belongs to the membrane-bound acyltransferase family.</text>
</comment>
<proteinExistence type="inferred from homology"/>
<feature type="transmembrane region" description="Helical" evidence="8">
    <location>
        <begin position="46"/>
        <end position="66"/>
    </location>
</feature>
<evidence type="ECO:0000313" key="9">
    <source>
        <dbReference type="EMBL" id="MSS59335.1"/>
    </source>
</evidence>
<evidence type="ECO:0000256" key="7">
    <source>
        <dbReference type="PIRNR" id="PIRNR016636"/>
    </source>
</evidence>
<comment type="subcellular location">
    <subcellularLocation>
        <location evidence="1">Cell membrane</location>
        <topology evidence="1">Multi-pass membrane protein</topology>
    </subcellularLocation>
</comment>
<keyword evidence="6 7" id="KW-0472">Membrane</keyword>
<dbReference type="RefSeq" id="WP_154505551.1">
    <property type="nucleotide sequence ID" value="NZ_VUMN01000028.1"/>
</dbReference>
<protein>
    <submittedName>
        <fullName evidence="9">MBOAT family protein</fullName>
    </submittedName>
</protein>
<feature type="transmembrane region" description="Helical" evidence="8">
    <location>
        <begin position="224"/>
        <end position="244"/>
    </location>
</feature>
<dbReference type="InterPro" id="IPR024194">
    <property type="entry name" value="Ac/AlaTfrase_AlgI/DltB"/>
</dbReference>
<organism evidence="9 10">
    <name type="scientific">Stecheria intestinalis</name>
    <dbReference type="NCBI Taxonomy" id="2606630"/>
    <lineage>
        <taxon>Bacteria</taxon>
        <taxon>Bacillati</taxon>
        <taxon>Bacillota</taxon>
        <taxon>Erysipelotrichia</taxon>
        <taxon>Erysipelotrichales</taxon>
        <taxon>Erysipelotrichaceae</taxon>
        <taxon>Stecheria</taxon>
    </lineage>
</organism>
<evidence type="ECO:0000256" key="8">
    <source>
        <dbReference type="SAM" id="Phobius"/>
    </source>
</evidence>
<feature type="transmembrane region" description="Helical" evidence="8">
    <location>
        <begin position="78"/>
        <end position="97"/>
    </location>
</feature>
<dbReference type="PIRSF" id="PIRSF500217">
    <property type="entry name" value="AlgI"/>
    <property type="match status" value="1"/>
</dbReference>
<feature type="transmembrane region" description="Helical" evidence="8">
    <location>
        <begin position="109"/>
        <end position="127"/>
    </location>
</feature>
<accession>A0A7X2NTP5</accession>
<evidence type="ECO:0000313" key="10">
    <source>
        <dbReference type="Proteomes" id="UP000461880"/>
    </source>
</evidence>
<comment type="caution">
    <text evidence="9">The sequence shown here is derived from an EMBL/GenBank/DDBJ whole genome shotgun (WGS) entry which is preliminary data.</text>
</comment>
<evidence type="ECO:0000256" key="4">
    <source>
        <dbReference type="ARBA" id="ARBA00022692"/>
    </source>
</evidence>
<sequence>MVFSSLTFLFAYLPIVLAVYYLVPMRWRNLVLLLVSLFFYGWGEPVYVLVMIFSILMNWIFGNFISRYRDSDRKKAKHFLVGCIVVNLALLGFFKYWDFFASNLNHLGLSLPILRLSLPIGISFYTFQTMSYPIDLYRKQTDPQKSLVSFGAYVCMFPQLIAGPIVRYVDVAKQLDHRTLGRQSFYDGTRRFIVGLCKKVLLANNAGQVFETISHLPVSERSVLTAWLGIILYAFQIYFDFSGYSDMAIGLGKMLGFDFPENFNYPYISDSITEFWRRWHMTLSFWFRDYVYIPLGGNRHGLKRQLINIMIVWLLTGFWHGASWNFVLWGVYYGVILIMEKLFLLKWLKKSPGWVRHVYTIFVFLIGWVLFAFTDLNAIGGYLSSLFFASGVLADGRAWFYLRDNMVLLIVSTIACTPIAKTGWNILNTEKGEVLVPVLTVAGLAVCTAFIVDASYNPFLYFRF</sequence>
<dbReference type="InterPro" id="IPR004299">
    <property type="entry name" value="MBOAT_fam"/>
</dbReference>
<keyword evidence="10" id="KW-1185">Reference proteome</keyword>
<keyword evidence="3 7" id="KW-1003">Cell membrane</keyword>
<feature type="transmembrane region" description="Helical" evidence="8">
    <location>
        <begin position="147"/>
        <end position="166"/>
    </location>
</feature>